<protein>
    <submittedName>
        <fullName evidence="1">S-adenosylmethionine:diacylglycerol 3-amino-3-carboxypropyl transferase</fullName>
    </submittedName>
</protein>
<dbReference type="PANTHER" id="PTHR47473:SF1">
    <property type="entry name" value="METHYLTRANSFERASE DOMAIN-CONTAINING PROTEIN"/>
    <property type="match status" value="1"/>
</dbReference>
<dbReference type="OrthoDB" id="1522784at2"/>
<sequence>MKARISEEVPFDFIRYANCWEDAEVLLKGLSPIPGARILSVASGGDNSFSLLSTNPSLVVAADINKTQLFLTELKKVSIQYLSYDNLLEFLGFAESNKRIQMFNDIKGLMSSDAQKYWSSHLEEINKGIINRGKFERYFQLFSKWILPLIHYSSATEELLRIKPEEEQKEYYRNHWNSWRWKLLFKLFFSRAVMGKMGRDPQFFSEVKVPVSTYIFLKAEKHLQSKDAQDNQILRYNLTGNFGTLLPNYLLPENIHSIKSNIERLVIREGYVHEVAKNFKAFHCMNLSNIFEYLSNKEYTETVSMLLETSEKGCKMGYWNLMVPRRISGTFPQKVSYQKELSQLLSQSDKGFFYNQFIIDVVV</sequence>
<accession>A0A098LLK5</accession>
<name>A0A098LLK5_9BACT</name>
<organism evidence="1 2">
    <name type="scientific">Sporocytophaga myxococcoides</name>
    <dbReference type="NCBI Taxonomy" id="153721"/>
    <lineage>
        <taxon>Bacteria</taxon>
        <taxon>Pseudomonadati</taxon>
        <taxon>Bacteroidota</taxon>
        <taxon>Cytophagia</taxon>
        <taxon>Cytophagales</taxon>
        <taxon>Cytophagaceae</taxon>
        <taxon>Sporocytophaga</taxon>
    </lineage>
</organism>
<dbReference type="PANTHER" id="PTHR47473">
    <property type="entry name" value="BTA1P"/>
    <property type="match status" value="1"/>
</dbReference>
<dbReference type="AlphaFoldDB" id="A0A098LLK5"/>
<dbReference type="eggNOG" id="COG5379">
    <property type="taxonomic scope" value="Bacteria"/>
</dbReference>
<dbReference type="Pfam" id="PF11899">
    <property type="entry name" value="DUF3419"/>
    <property type="match status" value="1"/>
</dbReference>
<proteinExistence type="predicted"/>
<reference evidence="1 2" key="1">
    <citation type="submission" date="2014-09" db="EMBL/GenBank/DDBJ databases">
        <title>Sporocytophaga myxococcoides PG-01 genome sequencing.</title>
        <authorList>
            <person name="Liu L."/>
            <person name="Gao P.J."/>
            <person name="Chen G.J."/>
            <person name="Wang L.S."/>
        </authorList>
    </citation>
    <scope>NUCLEOTIDE SEQUENCE [LARGE SCALE GENOMIC DNA]</scope>
    <source>
        <strain evidence="1 2">PG-01</strain>
    </source>
</reference>
<dbReference type="STRING" id="153721.MYP_4594"/>
<keyword evidence="1" id="KW-0808">Transferase</keyword>
<dbReference type="EMBL" id="BBLT01000012">
    <property type="protein sequence ID" value="GAL87364.1"/>
    <property type="molecule type" value="Genomic_DNA"/>
</dbReference>
<dbReference type="GO" id="GO:0016740">
    <property type="term" value="F:transferase activity"/>
    <property type="evidence" value="ECO:0007669"/>
    <property type="project" value="UniProtKB-KW"/>
</dbReference>
<dbReference type="RefSeq" id="WP_045468650.1">
    <property type="nucleotide sequence ID" value="NZ_BBLT01000012.1"/>
</dbReference>
<gene>
    <name evidence="1" type="ORF">MYP_4594</name>
</gene>
<comment type="caution">
    <text evidence="1">The sequence shown here is derived from an EMBL/GenBank/DDBJ whole genome shotgun (WGS) entry which is preliminary data.</text>
</comment>
<evidence type="ECO:0000313" key="1">
    <source>
        <dbReference type="EMBL" id="GAL87364.1"/>
    </source>
</evidence>
<dbReference type="InterPro" id="IPR021829">
    <property type="entry name" value="DUF3419"/>
</dbReference>
<dbReference type="Proteomes" id="UP000030185">
    <property type="component" value="Unassembled WGS sequence"/>
</dbReference>
<evidence type="ECO:0000313" key="2">
    <source>
        <dbReference type="Proteomes" id="UP000030185"/>
    </source>
</evidence>
<keyword evidence="2" id="KW-1185">Reference proteome</keyword>